<dbReference type="GO" id="GO:0046914">
    <property type="term" value="F:transition metal ion binding"/>
    <property type="evidence" value="ECO:0007669"/>
    <property type="project" value="InterPro"/>
</dbReference>
<protein>
    <submittedName>
        <fullName evidence="1">Uncharacterized protein</fullName>
    </submittedName>
</protein>
<gene>
    <name evidence="1" type="ORF">CVV64_18665</name>
</gene>
<evidence type="ECO:0000313" key="1">
    <source>
        <dbReference type="EMBL" id="PKK88473.1"/>
    </source>
</evidence>
<dbReference type="Proteomes" id="UP000233256">
    <property type="component" value="Unassembled WGS sequence"/>
</dbReference>
<proteinExistence type="predicted"/>
<dbReference type="SUPFAM" id="SSF56209">
    <property type="entry name" value="Nitrile hydratase alpha chain"/>
    <property type="match status" value="1"/>
</dbReference>
<comment type="caution">
    <text evidence="1">The sequence shown here is derived from an EMBL/GenBank/DDBJ whole genome shotgun (WGS) entry which is preliminary data.</text>
</comment>
<organism evidence="1 2">
    <name type="scientific">Candidatus Wallbacteria bacterium HGW-Wallbacteria-1</name>
    <dbReference type="NCBI Taxonomy" id="2013854"/>
    <lineage>
        <taxon>Bacteria</taxon>
        <taxon>Candidatus Walliibacteriota</taxon>
    </lineage>
</organism>
<dbReference type="EMBL" id="PGXC01000045">
    <property type="protein sequence ID" value="PKK88473.1"/>
    <property type="molecule type" value="Genomic_DNA"/>
</dbReference>
<reference evidence="1 2" key="1">
    <citation type="journal article" date="2017" name="ISME J.">
        <title>Potential for microbial H2 and metal transformations associated with novel bacteria and archaea in deep terrestrial subsurface sediments.</title>
        <authorList>
            <person name="Hernsdorf A.W."/>
            <person name="Amano Y."/>
            <person name="Miyakawa K."/>
            <person name="Ise K."/>
            <person name="Suzuki Y."/>
            <person name="Anantharaman K."/>
            <person name="Probst A."/>
            <person name="Burstein D."/>
            <person name="Thomas B.C."/>
            <person name="Banfield J.F."/>
        </authorList>
    </citation>
    <scope>NUCLEOTIDE SEQUENCE [LARGE SCALE GENOMIC DNA]</scope>
    <source>
        <strain evidence="1">HGW-Wallbacteria-1</strain>
    </source>
</reference>
<dbReference type="InterPro" id="IPR036648">
    <property type="entry name" value="CN_Hdrase_a/SCN_Hdrase_g_sf"/>
</dbReference>
<name>A0A2N1PJF7_9BACT</name>
<accession>A0A2N1PJF7</accession>
<dbReference type="AlphaFoldDB" id="A0A2N1PJF7"/>
<evidence type="ECO:0000313" key="2">
    <source>
        <dbReference type="Proteomes" id="UP000233256"/>
    </source>
</evidence>
<sequence length="226" mass="24728">MGDYAQFFTKVMEDSDFRDLFISKPLEAFKNFGITDFEGREVKVFQNDLRNLHFVLLEKGADLVGEGEFADMFVKIQKKVWEDVEFRKSLINKPGETLNRIFGPTTENVTFHFHENTPAVCNFVMPFLGDSEELSDCDLEMVAGGKGSVVSAVTDTVTTVVNTGAGAISHANDAVNDAADGFTGWVFDSLKGDVKQIFHVGGALARGGYSIGKTIGSTGKNLFSGW</sequence>
<dbReference type="Gene3D" id="3.90.330.10">
    <property type="entry name" value="Nitrile hydratase alpha /Thiocyanate hydrolase gamma"/>
    <property type="match status" value="1"/>
</dbReference>
<dbReference type="GO" id="GO:0003824">
    <property type="term" value="F:catalytic activity"/>
    <property type="evidence" value="ECO:0007669"/>
    <property type="project" value="InterPro"/>
</dbReference>